<evidence type="ECO:0000313" key="1">
    <source>
        <dbReference type="EMBL" id="KAF9688914.1"/>
    </source>
</evidence>
<organism evidence="1 2">
    <name type="scientific">Salix dunnii</name>
    <dbReference type="NCBI Taxonomy" id="1413687"/>
    <lineage>
        <taxon>Eukaryota</taxon>
        <taxon>Viridiplantae</taxon>
        <taxon>Streptophyta</taxon>
        <taxon>Embryophyta</taxon>
        <taxon>Tracheophyta</taxon>
        <taxon>Spermatophyta</taxon>
        <taxon>Magnoliopsida</taxon>
        <taxon>eudicotyledons</taxon>
        <taxon>Gunneridae</taxon>
        <taxon>Pentapetalae</taxon>
        <taxon>rosids</taxon>
        <taxon>fabids</taxon>
        <taxon>Malpighiales</taxon>
        <taxon>Salicaceae</taxon>
        <taxon>Saliceae</taxon>
        <taxon>Salix</taxon>
    </lineage>
</organism>
<sequence length="69" mass="8132">MYHIRLLFLFHLCFRSFYRIVCPRTRALSFSDGEKVLVLGCDEKRSPAMETTNLPFTFSFSLTLIFLSF</sequence>
<dbReference type="AlphaFoldDB" id="A0A835N9V2"/>
<accession>A0A835N9V2</accession>
<keyword evidence="2" id="KW-1185">Reference proteome</keyword>
<name>A0A835N9V2_9ROSI</name>
<gene>
    <name evidence="1" type="ORF">SADUNF_Sadunf01G0037300</name>
</gene>
<dbReference type="Proteomes" id="UP000657918">
    <property type="component" value="Unassembled WGS sequence"/>
</dbReference>
<evidence type="ECO:0000313" key="2">
    <source>
        <dbReference type="Proteomes" id="UP000657918"/>
    </source>
</evidence>
<comment type="caution">
    <text evidence="1">The sequence shown here is derived from an EMBL/GenBank/DDBJ whole genome shotgun (WGS) entry which is preliminary data.</text>
</comment>
<dbReference type="EMBL" id="JADGMS010000001">
    <property type="protein sequence ID" value="KAF9688914.1"/>
    <property type="molecule type" value="Genomic_DNA"/>
</dbReference>
<reference evidence="1 2" key="1">
    <citation type="submission" date="2020-10" db="EMBL/GenBank/DDBJ databases">
        <title>Plant Genome Project.</title>
        <authorList>
            <person name="Zhang R.-G."/>
        </authorList>
    </citation>
    <scope>NUCLEOTIDE SEQUENCE [LARGE SCALE GENOMIC DNA]</scope>
    <source>
        <strain evidence="1">FAFU-HL-1</strain>
        <tissue evidence="1">Leaf</tissue>
    </source>
</reference>
<protein>
    <submittedName>
        <fullName evidence="1">Uncharacterized protein</fullName>
    </submittedName>
</protein>
<proteinExistence type="predicted"/>